<evidence type="ECO:0000313" key="4">
    <source>
        <dbReference type="Proteomes" id="UP000579250"/>
    </source>
</evidence>
<proteinExistence type="predicted"/>
<accession>A0A846YR55</accession>
<gene>
    <name evidence="3" type="ORF">HGB48_05880</name>
</gene>
<dbReference type="Proteomes" id="UP000579250">
    <property type="component" value="Unassembled WGS sequence"/>
</dbReference>
<feature type="domain" description="DUF397" evidence="2">
    <location>
        <begin position="9"/>
        <end position="60"/>
    </location>
</feature>
<evidence type="ECO:0000256" key="1">
    <source>
        <dbReference type="SAM" id="MobiDB-lite"/>
    </source>
</evidence>
<dbReference type="RefSeq" id="WP_067638429.1">
    <property type="nucleotide sequence ID" value="NZ_JAAXPI010000005.1"/>
</dbReference>
<dbReference type="InterPro" id="IPR007278">
    <property type="entry name" value="DUF397"/>
</dbReference>
<comment type="caution">
    <text evidence="3">The sequence shown here is derived from an EMBL/GenBank/DDBJ whole genome shotgun (WGS) entry which is preliminary data.</text>
</comment>
<keyword evidence="4" id="KW-1185">Reference proteome</keyword>
<organism evidence="3 4">
    <name type="scientific">Actinomadura latina</name>
    <dbReference type="NCBI Taxonomy" id="163603"/>
    <lineage>
        <taxon>Bacteria</taxon>
        <taxon>Bacillati</taxon>
        <taxon>Actinomycetota</taxon>
        <taxon>Actinomycetes</taxon>
        <taxon>Streptosporangiales</taxon>
        <taxon>Thermomonosporaceae</taxon>
        <taxon>Actinomadura</taxon>
    </lineage>
</organism>
<name>A0A846YR55_9ACTN</name>
<protein>
    <submittedName>
        <fullName evidence="3">DUF397 domain-containing protein</fullName>
    </submittedName>
</protein>
<reference evidence="3 4" key="1">
    <citation type="submission" date="2020-04" db="EMBL/GenBank/DDBJ databases">
        <title>MicrobeNet Type strains.</title>
        <authorList>
            <person name="Nicholson A.C."/>
        </authorList>
    </citation>
    <scope>NUCLEOTIDE SEQUENCE [LARGE SCALE GENOMIC DNA]</scope>
    <source>
        <strain evidence="3 4">ATCC BAA-277</strain>
    </source>
</reference>
<dbReference type="Pfam" id="PF04149">
    <property type="entry name" value="DUF397"/>
    <property type="match status" value="1"/>
</dbReference>
<evidence type="ECO:0000313" key="3">
    <source>
        <dbReference type="EMBL" id="NKZ03280.1"/>
    </source>
</evidence>
<dbReference type="AlphaFoldDB" id="A0A846YR55"/>
<feature type="region of interest" description="Disordered" evidence="1">
    <location>
        <begin position="1"/>
        <end position="20"/>
    </location>
</feature>
<sequence length="67" mass="7031">MTDPSPSTLNWRKATASQGSQGCVEVAPLPGLVAVRDSKDPNGPMLLFGRAAWLHLADQVGSGELDL</sequence>
<dbReference type="EMBL" id="JAAXPI010000005">
    <property type="protein sequence ID" value="NKZ03280.1"/>
    <property type="molecule type" value="Genomic_DNA"/>
</dbReference>
<evidence type="ECO:0000259" key="2">
    <source>
        <dbReference type="Pfam" id="PF04149"/>
    </source>
</evidence>